<protein>
    <submittedName>
        <fullName evidence="1">Uncharacterized protein</fullName>
    </submittedName>
</protein>
<evidence type="ECO:0000313" key="2">
    <source>
        <dbReference type="Proteomes" id="UP000383971"/>
    </source>
</evidence>
<sequence length="90" mass="10187">MKSTLARGGMLIMKSLPDVFDISRGSKQRDIEVTIAPSQATIWHAWAVTGKQLRQAVDTYEVVYNVYKNQLRGKPKTYTIEPGSKHRHGE</sequence>
<dbReference type="EMBL" id="CABPSE010000017">
    <property type="protein sequence ID" value="VVE41074.1"/>
    <property type="molecule type" value="Genomic_DNA"/>
</dbReference>
<name>A0A5E4XXH4_9BURK</name>
<organism evidence="1 2">
    <name type="scientific">Pandoraea communis</name>
    <dbReference type="NCBI Taxonomy" id="2508297"/>
    <lineage>
        <taxon>Bacteria</taxon>
        <taxon>Pseudomonadati</taxon>
        <taxon>Pseudomonadota</taxon>
        <taxon>Betaproteobacteria</taxon>
        <taxon>Burkholderiales</taxon>
        <taxon>Burkholderiaceae</taxon>
        <taxon>Pandoraea</taxon>
    </lineage>
</organism>
<dbReference type="RefSeq" id="WP_150586547.1">
    <property type="nucleotide sequence ID" value="NZ_CABPSE010000017.1"/>
</dbReference>
<dbReference type="AlphaFoldDB" id="A0A5E4XXH4"/>
<accession>A0A5E4XXH4</accession>
<proteinExistence type="predicted"/>
<reference evidence="1 2" key="1">
    <citation type="submission" date="2019-08" db="EMBL/GenBank/DDBJ databases">
        <authorList>
            <person name="Peeters C."/>
        </authorList>
    </citation>
    <scope>NUCLEOTIDE SEQUENCE [LARGE SCALE GENOMIC DNA]</scope>
    <source>
        <strain evidence="1 2">LMG 31111</strain>
    </source>
</reference>
<keyword evidence="2" id="KW-1185">Reference proteome</keyword>
<evidence type="ECO:0000313" key="1">
    <source>
        <dbReference type="EMBL" id="VVE41074.1"/>
    </source>
</evidence>
<dbReference type="Proteomes" id="UP000383971">
    <property type="component" value="Unassembled WGS sequence"/>
</dbReference>
<gene>
    <name evidence="1" type="ORF">PCO31111_04175</name>
</gene>